<evidence type="ECO:0000313" key="7">
    <source>
        <dbReference type="EMBL" id="KAL0489092.1"/>
    </source>
</evidence>
<feature type="transmembrane region" description="Helical" evidence="6">
    <location>
        <begin position="88"/>
        <end position="111"/>
    </location>
</feature>
<keyword evidence="5 6" id="KW-0472">Membrane</keyword>
<evidence type="ECO:0000256" key="1">
    <source>
        <dbReference type="ARBA" id="ARBA00004141"/>
    </source>
</evidence>
<feature type="transmembrane region" description="Helical" evidence="6">
    <location>
        <begin position="30"/>
        <end position="50"/>
    </location>
</feature>
<keyword evidence="3 6" id="KW-0812">Transmembrane</keyword>
<gene>
    <name evidence="7" type="ORF">AKO1_009043</name>
</gene>
<evidence type="ECO:0000256" key="5">
    <source>
        <dbReference type="ARBA" id="ARBA00023136"/>
    </source>
</evidence>
<dbReference type="PANTHER" id="PTHR31885:SF6">
    <property type="entry name" value="GH04784P"/>
    <property type="match status" value="1"/>
</dbReference>
<feature type="transmembrane region" description="Helical" evidence="6">
    <location>
        <begin position="123"/>
        <end position="145"/>
    </location>
</feature>
<evidence type="ECO:0000256" key="3">
    <source>
        <dbReference type="ARBA" id="ARBA00022692"/>
    </source>
</evidence>
<evidence type="ECO:0000313" key="8">
    <source>
        <dbReference type="Proteomes" id="UP001431209"/>
    </source>
</evidence>
<comment type="subcellular location">
    <subcellularLocation>
        <location evidence="1">Membrane</location>
        <topology evidence="1">Multi-pass membrane protein</topology>
    </subcellularLocation>
</comment>
<dbReference type="EMBL" id="JAOPGA020001514">
    <property type="protein sequence ID" value="KAL0489092.1"/>
    <property type="molecule type" value="Genomic_DNA"/>
</dbReference>
<evidence type="ECO:0000256" key="4">
    <source>
        <dbReference type="ARBA" id="ARBA00022989"/>
    </source>
</evidence>
<dbReference type="InterPro" id="IPR012506">
    <property type="entry name" value="TMEM86B-like"/>
</dbReference>
<feature type="transmembrane region" description="Helical" evidence="6">
    <location>
        <begin position="157"/>
        <end position="176"/>
    </location>
</feature>
<dbReference type="Pfam" id="PF07947">
    <property type="entry name" value="YhhN"/>
    <property type="match status" value="1"/>
</dbReference>
<dbReference type="AlphaFoldDB" id="A0AAW2ZGR7"/>
<proteinExistence type="inferred from homology"/>
<evidence type="ECO:0000256" key="6">
    <source>
        <dbReference type="SAM" id="Phobius"/>
    </source>
</evidence>
<accession>A0AAW2ZGR7</accession>
<comment type="similarity">
    <text evidence="2">Belongs to the TMEM86 family.</text>
</comment>
<protein>
    <submittedName>
        <fullName evidence="7">Lysoplasmalogenase</fullName>
    </submittedName>
</protein>
<keyword evidence="8" id="KW-1185">Reference proteome</keyword>
<name>A0AAW2ZGR7_9EUKA</name>
<dbReference type="Proteomes" id="UP001431209">
    <property type="component" value="Unassembled WGS sequence"/>
</dbReference>
<dbReference type="GO" id="GO:0016787">
    <property type="term" value="F:hydrolase activity"/>
    <property type="evidence" value="ECO:0007669"/>
    <property type="project" value="TreeGrafter"/>
</dbReference>
<keyword evidence="4 6" id="KW-1133">Transmembrane helix</keyword>
<feature type="transmembrane region" description="Helical" evidence="6">
    <location>
        <begin position="5"/>
        <end position="24"/>
    </location>
</feature>
<dbReference type="GO" id="GO:0016020">
    <property type="term" value="C:membrane"/>
    <property type="evidence" value="ECO:0007669"/>
    <property type="project" value="UniProtKB-SubCell"/>
</dbReference>
<comment type="caution">
    <text evidence="7">The sequence shown here is derived from an EMBL/GenBank/DDBJ whole genome shotgun (WGS) entry which is preliminary data.</text>
</comment>
<evidence type="ECO:0000256" key="2">
    <source>
        <dbReference type="ARBA" id="ARBA00007375"/>
    </source>
</evidence>
<dbReference type="PANTHER" id="PTHR31885">
    <property type="entry name" value="GH04784P"/>
    <property type="match status" value="1"/>
</dbReference>
<feature type="transmembrane region" description="Helical" evidence="6">
    <location>
        <begin position="62"/>
        <end position="82"/>
    </location>
</feature>
<sequence>MLNQIYTSWVILFICLAVLLVSNSPIGGEYYSGLLSKFACSVTFMVIAFVRNNSINNSNKDYGKYIVIGLFFSLVGDVLLAAGDSDALFMGGIAAFMLTHFLYIVAFLYLLRVHHRHNTAKYTPMLYVAILVLTSSYFIGYKIIIQQIPDTFLPLSYPYMCIISVMVALSPAGNLLSKPISLQQIKSNIKNATRDLVGYRGDAQFTEGQKAWLRLIGSIMFYLSDLCVARQAFIQKSFYNKLIGLPLYYFAQMIIASSI</sequence>
<reference evidence="7 8" key="1">
    <citation type="submission" date="2024-03" db="EMBL/GenBank/DDBJ databases">
        <title>The Acrasis kona genome and developmental transcriptomes reveal deep origins of eukaryotic multicellular pathways.</title>
        <authorList>
            <person name="Sheikh S."/>
            <person name="Fu C.-J."/>
            <person name="Brown M.W."/>
            <person name="Baldauf S.L."/>
        </authorList>
    </citation>
    <scope>NUCLEOTIDE SEQUENCE [LARGE SCALE GENOMIC DNA]</scope>
    <source>
        <strain evidence="7 8">ATCC MYA-3509</strain>
    </source>
</reference>
<organism evidence="7 8">
    <name type="scientific">Acrasis kona</name>
    <dbReference type="NCBI Taxonomy" id="1008807"/>
    <lineage>
        <taxon>Eukaryota</taxon>
        <taxon>Discoba</taxon>
        <taxon>Heterolobosea</taxon>
        <taxon>Tetramitia</taxon>
        <taxon>Eutetramitia</taxon>
        <taxon>Acrasidae</taxon>
        <taxon>Acrasis</taxon>
    </lineage>
</organism>